<dbReference type="RefSeq" id="XP_007392729.1">
    <property type="nucleotide sequence ID" value="XM_007392667.1"/>
</dbReference>
<dbReference type="KEGG" id="pco:PHACADRAFT_26793"/>
<name>K5X5Z9_PHACS</name>
<evidence type="ECO:0000256" key="1">
    <source>
        <dbReference type="ARBA" id="ARBA00005232"/>
    </source>
</evidence>
<dbReference type="HOGENOM" id="CLU_013513_5_0_1"/>
<evidence type="ECO:0000259" key="5">
    <source>
        <dbReference type="Pfam" id="PF00755"/>
    </source>
</evidence>
<evidence type="ECO:0000256" key="2">
    <source>
        <dbReference type="ARBA" id="ARBA00022679"/>
    </source>
</evidence>
<dbReference type="AlphaFoldDB" id="K5X5Z9"/>
<accession>K5X5Z9</accession>
<dbReference type="InterPro" id="IPR042231">
    <property type="entry name" value="Cho/carn_acyl_trans_2"/>
</dbReference>
<evidence type="ECO:0000256" key="3">
    <source>
        <dbReference type="ARBA" id="ARBA00023315"/>
    </source>
</evidence>
<reference evidence="6 7" key="1">
    <citation type="journal article" date="2012" name="BMC Genomics">
        <title>Comparative genomics of the white-rot fungi, Phanerochaete carnosa and P. chrysosporium, to elucidate the genetic basis of the distinct wood types they colonize.</title>
        <authorList>
            <person name="Suzuki H."/>
            <person name="MacDonald J."/>
            <person name="Syed K."/>
            <person name="Salamov A."/>
            <person name="Hori C."/>
            <person name="Aerts A."/>
            <person name="Henrissat B."/>
            <person name="Wiebenga A."/>
            <person name="vanKuyk P.A."/>
            <person name="Barry K."/>
            <person name="Lindquist E."/>
            <person name="LaButti K."/>
            <person name="Lapidus A."/>
            <person name="Lucas S."/>
            <person name="Coutinho P."/>
            <person name="Gong Y."/>
            <person name="Samejima M."/>
            <person name="Mahadevan R."/>
            <person name="Abou-Zaid M."/>
            <person name="de Vries R.P."/>
            <person name="Igarashi K."/>
            <person name="Yadav J.S."/>
            <person name="Grigoriev I.V."/>
            <person name="Master E.R."/>
        </authorList>
    </citation>
    <scope>NUCLEOTIDE SEQUENCE [LARGE SCALE GENOMIC DNA]</scope>
    <source>
        <strain evidence="6 7">HHB-10118-sp</strain>
    </source>
</reference>
<dbReference type="OrthoDB" id="240216at2759"/>
<dbReference type="Gene3D" id="3.30.559.10">
    <property type="entry name" value="Chloramphenicol acetyltransferase-like domain"/>
    <property type="match status" value="1"/>
</dbReference>
<dbReference type="GO" id="GO:0016746">
    <property type="term" value="F:acyltransferase activity"/>
    <property type="evidence" value="ECO:0007669"/>
    <property type="project" value="UniProtKB-KW"/>
</dbReference>
<dbReference type="InterPro" id="IPR000542">
    <property type="entry name" value="Carn_acyl_trans"/>
</dbReference>
<comment type="similarity">
    <text evidence="1">Belongs to the carnitine/choline acetyltransferase family.</text>
</comment>
<gene>
    <name evidence="6" type="ORF">PHACADRAFT_26793</name>
</gene>
<proteinExistence type="inferred from homology"/>
<feature type="active site" description="Proton acceptor" evidence="4">
    <location>
        <position position="384"/>
    </location>
</feature>
<dbReference type="Proteomes" id="UP000008370">
    <property type="component" value="Unassembled WGS sequence"/>
</dbReference>
<dbReference type="GeneID" id="18919476"/>
<feature type="domain" description="Choline/carnitine acyltransferase" evidence="5">
    <location>
        <begin position="28"/>
        <end position="657"/>
    </location>
</feature>
<evidence type="ECO:0000256" key="4">
    <source>
        <dbReference type="PIRSR" id="PIRSR600542-1"/>
    </source>
</evidence>
<dbReference type="PANTHER" id="PTHR22589">
    <property type="entry name" value="CARNITINE O-ACYLTRANSFERASE"/>
    <property type="match status" value="1"/>
</dbReference>
<dbReference type="STRING" id="650164.K5X5Z9"/>
<keyword evidence="7" id="KW-1185">Reference proteome</keyword>
<dbReference type="EMBL" id="JH930470">
    <property type="protein sequence ID" value="EKM58277.1"/>
    <property type="molecule type" value="Genomic_DNA"/>
</dbReference>
<dbReference type="InterPro" id="IPR023213">
    <property type="entry name" value="CAT-like_dom_sf"/>
</dbReference>
<dbReference type="InParanoid" id="K5X5Z9"/>
<dbReference type="SUPFAM" id="SSF52777">
    <property type="entry name" value="CoA-dependent acyltransferases"/>
    <property type="match status" value="2"/>
</dbReference>
<dbReference type="Pfam" id="PF00755">
    <property type="entry name" value="Carn_acyltransf"/>
    <property type="match status" value="1"/>
</dbReference>
<protein>
    <recommendedName>
        <fullName evidence="5">Choline/carnitine acyltransferase domain-containing protein</fullName>
    </recommendedName>
</protein>
<evidence type="ECO:0000313" key="6">
    <source>
        <dbReference type="EMBL" id="EKM58277.1"/>
    </source>
</evidence>
<dbReference type="InterPro" id="IPR039551">
    <property type="entry name" value="Cho/carn_acyl_trans"/>
</dbReference>
<evidence type="ECO:0000313" key="7">
    <source>
        <dbReference type="Proteomes" id="UP000008370"/>
    </source>
</evidence>
<keyword evidence="3" id="KW-0012">Acyltransferase</keyword>
<dbReference type="Gene3D" id="3.30.559.70">
    <property type="entry name" value="Choline/Carnitine o-acyltransferase, domain 2"/>
    <property type="match status" value="1"/>
</dbReference>
<organism evidence="6 7">
    <name type="scientific">Phanerochaete carnosa (strain HHB-10118-sp)</name>
    <name type="common">White-rot fungus</name>
    <name type="synonym">Peniophora carnosa</name>
    <dbReference type="NCBI Taxonomy" id="650164"/>
    <lineage>
        <taxon>Eukaryota</taxon>
        <taxon>Fungi</taxon>
        <taxon>Dikarya</taxon>
        <taxon>Basidiomycota</taxon>
        <taxon>Agaricomycotina</taxon>
        <taxon>Agaricomycetes</taxon>
        <taxon>Polyporales</taxon>
        <taxon>Phanerochaetaceae</taxon>
        <taxon>Phanerochaete</taxon>
    </lineage>
</organism>
<sequence length="675" mass="76373">MHATLRVSSGTRATTTVATSSRVRLPRLPVPDLHRTLQGYLTSLEPFLLEDDAKGVSKYSDALAVRKRWAEDFEHGLGSVLQERLKVSTAEALDRVSPNNWLDDNIWLKKAYHEWRAPLLVNSNWWLAVKYDQSVPEEIIRGTAAGEDIGGTGLNKWQIRRAAWFSWRVLDFKAQLQRQEIYPDSTKTGVWFRTSTDRIYNTCRIPRPVCDEFAEVPPPTLSSARTLLVAIRDWFYILDVVDEHQSLVSPAELVYTLHEVVEDVSRRLKQGDVAVPISVLSADHRDRWTENYAHLLTLSPQNRDNLTAINHSIIGLSLDNYTYTLPSQPPHGPLPPPDSAEEVEAHLHNIRSSHTAHPGRNRWHDKPLTLIVESNTRAGAMGEHSPVDALVPSIVCDYGAVQDMHDDFFRGPPPRAVESTDVPLRRWRRLDFVVDDHIRRECVEAEERARKIVEDSDDSFLWFNAYGSEWIKKEARLSPDGYIQMALQLAWYRMQRSFTATYETALARLFQNGRTETIRTLSADSRAWVLAMNEPSVSAQTRYALLQSALQTHSSLTRAAARGHGIDRHLLGLRCMMHGSEQHELFSDELFARSQTWKLSTSGLSAGDQFRGTGFGSPEHDGYGVNYMLGPEVIKFGIESKWSCSKTSTELFKGALTTALLDMQILCIAASQTHI</sequence>
<keyword evidence="2" id="KW-0808">Transferase</keyword>
<dbReference type="PANTHER" id="PTHR22589:SF107">
    <property type="entry name" value="CHOLINE_CARNITINE ACYLTRANSFERASE DOMAIN-CONTAINING PROTEIN"/>
    <property type="match status" value="1"/>
</dbReference>